<organism evidence="1 2">
    <name type="scientific">Bordetella genomosp. 7</name>
    <dbReference type="NCBI Taxonomy" id="1416805"/>
    <lineage>
        <taxon>Bacteria</taxon>
        <taxon>Pseudomonadati</taxon>
        <taxon>Pseudomonadota</taxon>
        <taxon>Betaproteobacteria</taxon>
        <taxon>Burkholderiales</taxon>
        <taxon>Alcaligenaceae</taxon>
        <taxon>Bordetella</taxon>
    </lineage>
</organism>
<dbReference type="EMBL" id="NEVK01000006">
    <property type="protein sequence ID" value="OZI17896.1"/>
    <property type="molecule type" value="Genomic_DNA"/>
</dbReference>
<keyword evidence="2" id="KW-1185">Reference proteome</keyword>
<name>A0A261QYT6_9BORD</name>
<evidence type="ECO:0000313" key="2">
    <source>
        <dbReference type="Proteomes" id="UP000216947"/>
    </source>
</evidence>
<protein>
    <submittedName>
        <fullName evidence="1">Uncharacterized protein</fullName>
    </submittedName>
</protein>
<gene>
    <name evidence="1" type="ORF">CAL19_12485</name>
</gene>
<reference evidence="2" key="1">
    <citation type="submission" date="2017-05" db="EMBL/GenBank/DDBJ databases">
        <title>Complete and WGS of Bordetella genogroups.</title>
        <authorList>
            <person name="Spilker T."/>
            <person name="Lipuma J."/>
        </authorList>
    </citation>
    <scope>NUCLEOTIDE SEQUENCE [LARGE SCALE GENOMIC DNA]</scope>
    <source>
        <strain evidence="2">AU18089</strain>
    </source>
</reference>
<dbReference type="Proteomes" id="UP000216947">
    <property type="component" value="Unassembled WGS sequence"/>
</dbReference>
<comment type="caution">
    <text evidence="1">The sequence shown here is derived from an EMBL/GenBank/DDBJ whole genome shotgun (WGS) entry which is preliminary data.</text>
</comment>
<evidence type="ECO:0000313" key="1">
    <source>
        <dbReference type="EMBL" id="OZI17896.1"/>
    </source>
</evidence>
<proteinExistence type="predicted"/>
<accession>A0A261QYT6</accession>
<dbReference type="AlphaFoldDB" id="A0A261QYT6"/>
<sequence>MQAPLISPSEVRDILAAPKETVKPVAWTARPAAGQAQWMEYASACRLRGEARDDIIFRAVYRPAGTAVHGLAVIALPETCSASLFVGPHRVLGVDTTDTFHTSLVGAGRPHHGVVLQGRTHLHTWHDDGEGYAEPVDPPLNDLAAVVSYFLQQANLALAGGFAHPLKGRQIELLV</sequence>
<dbReference type="RefSeq" id="WP_094796918.1">
    <property type="nucleotide sequence ID" value="NZ_NEVK01000006.1"/>
</dbReference>